<feature type="transmembrane region" description="Helical" evidence="1">
    <location>
        <begin position="6"/>
        <end position="26"/>
    </location>
</feature>
<dbReference type="InterPro" id="IPR052536">
    <property type="entry name" value="ABC-4_Integral_Memb_Prot"/>
</dbReference>
<accession>A0A9D2DA55</accession>
<name>A0A9D2DA55_9FIRM</name>
<keyword evidence="1" id="KW-0812">Transmembrane</keyword>
<organism evidence="2 3">
    <name type="scientific">Candidatus Mediterraneibacter stercorigallinarum</name>
    <dbReference type="NCBI Taxonomy" id="2838686"/>
    <lineage>
        <taxon>Bacteria</taxon>
        <taxon>Bacillati</taxon>
        <taxon>Bacillota</taxon>
        <taxon>Clostridia</taxon>
        <taxon>Lachnospirales</taxon>
        <taxon>Lachnospiraceae</taxon>
        <taxon>Mediterraneibacter</taxon>
    </lineage>
</organism>
<evidence type="ECO:0000256" key="1">
    <source>
        <dbReference type="SAM" id="Phobius"/>
    </source>
</evidence>
<feature type="non-terminal residue" evidence="2">
    <location>
        <position position="1"/>
    </location>
</feature>
<keyword evidence="1" id="KW-0472">Membrane</keyword>
<evidence type="ECO:0000313" key="2">
    <source>
        <dbReference type="EMBL" id="HIZ13104.1"/>
    </source>
</evidence>
<dbReference type="AlphaFoldDB" id="A0A9D2DA55"/>
<sequence length="135" mass="15415">MYGGLFFLGILLGAVFLFGTVLIMYYKQISEGYEDQDRFDILMKVGMSLKEVKQSINSQVLTVFFLPLIVAGVHMTFAYPLIARILKLISAGTDETLFLLVTVCCYLVFALFYVIVYWVTSKSYYTIVSAREKNR</sequence>
<dbReference type="PANTHER" id="PTHR46795">
    <property type="entry name" value="ABC TRANSPORTER PERMEASE-RELATED-RELATED"/>
    <property type="match status" value="1"/>
</dbReference>
<keyword evidence="1" id="KW-1133">Transmembrane helix</keyword>
<dbReference type="EMBL" id="DXCD01000109">
    <property type="protein sequence ID" value="HIZ13104.1"/>
    <property type="molecule type" value="Genomic_DNA"/>
</dbReference>
<feature type="transmembrane region" description="Helical" evidence="1">
    <location>
        <begin position="60"/>
        <end position="82"/>
    </location>
</feature>
<reference evidence="2" key="2">
    <citation type="submission" date="2021-04" db="EMBL/GenBank/DDBJ databases">
        <authorList>
            <person name="Gilroy R."/>
        </authorList>
    </citation>
    <scope>NUCLEOTIDE SEQUENCE</scope>
    <source>
        <strain evidence="2">ChiGjej1B1-13045</strain>
    </source>
</reference>
<protein>
    <submittedName>
        <fullName evidence="2">ABC transporter permease</fullName>
    </submittedName>
</protein>
<evidence type="ECO:0000313" key="3">
    <source>
        <dbReference type="Proteomes" id="UP000824017"/>
    </source>
</evidence>
<dbReference type="PANTHER" id="PTHR46795:SF3">
    <property type="entry name" value="ABC TRANSPORTER PERMEASE"/>
    <property type="match status" value="1"/>
</dbReference>
<proteinExistence type="predicted"/>
<reference evidence="2" key="1">
    <citation type="journal article" date="2021" name="PeerJ">
        <title>Extensive microbial diversity within the chicken gut microbiome revealed by metagenomics and culture.</title>
        <authorList>
            <person name="Gilroy R."/>
            <person name="Ravi A."/>
            <person name="Getino M."/>
            <person name="Pursley I."/>
            <person name="Horton D.L."/>
            <person name="Alikhan N.F."/>
            <person name="Baker D."/>
            <person name="Gharbi K."/>
            <person name="Hall N."/>
            <person name="Watson M."/>
            <person name="Adriaenssens E.M."/>
            <person name="Foster-Nyarko E."/>
            <person name="Jarju S."/>
            <person name="Secka A."/>
            <person name="Antonio M."/>
            <person name="Oren A."/>
            <person name="Chaudhuri R.R."/>
            <person name="La Ragione R."/>
            <person name="Hildebrand F."/>
            <person name="Pallen M.J."/>
        </authorList>
    </citation>
    <scope>NUCLEOTIDE SEQUENCE</scope>
    <source>
        <strain evidence="2">ChiGjej1B1-13045</strain>
    </source>
</reference>
<gene>
    <name evidence="2" type="ORF">H9817_04190</name>
</gene>
<comment type="caution">
    <text evidence="2">The sequence shown here is derived from an EMBL/GenBank/DDBJ whole genome shotgun (WGS) entry which is preliminary data.</text>
</comment>
<feature type="transmembrane region" description="Helical" evidence="1">
    <location>
        <begin position="97"/>
        <end position="119"/>
    </location>
</feature>
<dbReference type="Proteomes" id="UP000824017">
    <property type="component" value="Unassembled WGS sequence"/>
</dbReference>